<evidence type="ECO:0000256" key="4">
    <source>
        <dbReference type="SAM" id="MobiDB-lite"/>
    </source>
</evidence>
<evidence type="ECO:0000313" key="6">
    <source>
        <dbReference type="Proteomes" id="UP000762676"/>
    </source>
</evidence>
<proteinExistence type="predicted"/>
<name>A0AAV4IXC0_9GAST</name>
<gene>
    <name evidence="5" type="ORF">ElyMa_003160700</name>
</gene>
<dbReference type="Proteomes" id="UP000762676">
    <property type="component" value="Unassembled WGS sequence"/>
</dbReference>
<dbReference type="SUPFAM" id="SSF48113">
    <property type="entry name" value="Heme-dependent peroxidases"/>
    <property type="match status" value="1"/>
</dbReference>
<dbReference type="EMBL" id="BMAT01006522">
    <property type="protein sequence ID" value="GFS14349.1"/>
    <property type="molecule type" value="Genomic_DNA"/>
</dbReference>
<keyword evidence="2" id="KW-0964">Secreted</keyword>
<dbReference type="InterPro" id="IPR037120">
    <property type="entry name" value="Haem_peroxidase_sf_animal"/>
</dbReference>
<sequence length="74" mass="8237">MFSVSGRPLPSPRVVSRMVHPDVEIASEFTIMLMQWGQIMDHDMVSTPLPIEDTRDTHTCCGPNKTLPSGNEDP</sequence>
<evidence type="ECO:0000313" key="5">
    <source>
        <dbReference type="EMBL" id="GFS14349.1"/>
    </source>
</evidence>
<dbReference type="PROSITE" id="PS50292">
    <property type="entry name" value="PEROXIDASE_3"/>
    <property type="match status" value="1"/>
</dbReference>
<feature type="region of interest" description="Disordered" evidence="4">
    <location>
        <begin position="48"/>
        <end position="74"/>
    </location>
</feature>
<dbReference type="PANTHER" id="PTHR11475">
    <property type="entry name" value="OXIDASE/PEROXIDASE"/>
    <property type="match status" value="1"/>
</dbReference>
<dbReference type="Gene3D" id="1.10.640.10">
    <property type="entry name" value="Haem peroxidase domain superfamily, animal type"/>
    <property type="match status" value="1"/>
</dbReference>
<dbReference type="GO" id="GO:0020037">
    <property type="term" value="F:heme binding"/>
    <property type="evidence" value="ECO:0007669"/>
    <property type="project" value="InterPro"/>
</dbReference>
<keyword evidence="6" id="KW-1185">Reference proteome</keyword>
<dbReference type="Pfam" id="PF03098">
    <property type="entry name" value="An_peroxidase"/>
    <property type="match status" value="1"/>
</dbReference>
<protein>
    <submittedName>
        <fullName evidence="5">Peroxidasin</fullName>
    </submittedName>
</protein>
<evidence type="ECO:0000256" key="3">
    <source>
        <dbReference type="ARBA" id="ARBA00023180"/>
    </source>
</evidence>
<reference evidence="5 6" key="1">
    <citation type="journal article" date="2021" name="Elife">
        <title>Chloroplast acquisition without the gene transfer in kleptoplastic sea slugs, Plakobranchus ocellatus.</title>
        <authorList>
            <person name="Maeda T."/>
            <person name="Takahashi S."/>
            <person name="Yoshida T."/>
            <person name="Shimamura S."/>
            <person name="Takaki Y."/>
            <person name="Nagai Y."/>
            <person name="Toyoda A."/>
            <person name="Suzuki Y."/>
            <person name="Arimoto A."/>
            <person name="Ishii H."/>
            <person name="Satoh N."/>
            <person name="Nishiyama T."/>
            <person name="Hasebe M."/>
            <person name="Maruyama T."/>
            <person name="Minagawa J."/>
            <person name="Obokata J."/>
            <person name="Shigenobu S."/>
        </authorList>
    </citation>
    <scope>NUCLEOTIDE SEQUENCE [LARGE SCALE GENOMIC DNA]</scope>
</reference>
<dbReference type="PANTHER" id="PTHR11475:SF4">
    <property type="entry name" value="CHORION PEROXIDASE"/>
    <property type="match status" value="1"/>
</dbReference>
<dbReference type="GO" id="GO:0006979">
    <property type="term" value="P:response to oxidative stress"/>
    <property type="evidence" value="ECO:0007669"/>
    <property type="project" value="InterPro"/>
</dbReference>
<dbReference type="GO" id="GO:0004601">
    <property type="term" value="F:peroxidase activity"/>
    <property type="evidence" value="ECO:0007669"/>
    <property type="project" value="InterPro"/>
</dbReference>
<evidence type="ECO:0000256" key="1">
    <source>
        <dbReference type="ARBA" id="ARBA00004613"/>
    </source>
</evidence>
<dbReference type="InterPro" id="IPR010255">
    <property type="entry name" value="Haem_peroxidase_sf"/>
</dbReference>
<dbReference type="InterPro" id="IPR019791">
    <property type="entry name" value="Haem_peroxidase_animal"/>
</dbReference>
<evidence type="ECO:0000256" key="2">
    <source>
        <dbReference type="ARBA" id="ARBA00022525"/>
    </source>
</evidence>
<accession>A0AAV4IXC0</accession>
<comment type="subcellular location">
    <subcellularLocation>
        <location evidence="1">Secreted</location>
    </subcellularLocation>
</comment>
<keyword evidence="3" id="KW-0325">Glycoprotein</keyword>
<dbReference type="AlphaFoldDB" id="A0AAV4IXC0"/>
<dbReference type="GO" id="GO:0005576">
    <property type="term" value="C:extracellular region"/>
    <property type="evidence" value="ECO:0007669"/>
    <property type="project" value="UniProtKB-SubCell"/>
</dbReference>
<comment type="caution">
    <text evidence="5">The sequence shown here is derived from an EMBL/GenBank/DDBJ whole genome shotgun (WGS) entry which is preliminary data.</text>
</comment>
<organism evidence="5 6">
    <name type="scientific">Elysia marginata</name>
    <dbReference type="NCBI Taxonomy" id="1093978"/>
    <lineage>
        <taxon>Eukaryota</taxon>
        <taxon>Metazoa</taxon>
        <taxon>Spiralia</taxon>
        <taxon>Lophotrochozoa</taxon>
        <taxon>Mollusca</taxon>
        <taxon>Gastropoda</taxon>
        <taxon>Heterobranchia</taxon>
        <taxon>Euthyneura</taxon>
        <taxon>Panpulmonata</taxon>
        <taxon>Sacoglossa</taxon>
        <taxon>Placobranchoidea</taxon>
        <taxon>Plakobranchidae</taxon>
        <taxon>Elysia</taxon>
    </lineage>
</organism>